<protein>
    <submittedName>
        <fullName evidence="2">ATP-binding protein</fullName>
    </submittedName>
</protein>
<feature type="region of interest" description="Disordered" evidence="1">
    <location>
        <begin position="39"/>
        <end position="60"/>
    </location>
</feature>
<accession>A0ABY9XGI3</accession>
<evidence type="ECO:0000256" key="1">
    <source>
        <dbReference type="SAM" id="MobiDB-lite"/>
    </source>
</evidence>
<dbReference type="Pfam" id="PF13555">
    <property type="entry name" value="AAA_29"/>
    <property type="match status" value="1"/>
</dbReference>
<keyword evidence="2" id="KW-0547">Nucleotide-binding</keyword>
<dbReference type="GO" id="GO:0005524">
    <property type="term" value="F:ATP binding"/>
    <property type="evidence" value="ECO:0007669"/>
    <property type="project" value="UniProtKB-KW"/>
</dbReference>
<evidence type="ECO:0000313" key="3">
    <source>
        <dbReference type="Proteomes" id="UP001300348"/>
    </source>
</evidence>
<keyword evidence="2" id="KW-0067">ATP-binding</keyword>
<dbReference type="EMBL" id="CP133647">
    <property type="protein sequence ID" value="WNH01724.1"/>
    <property type="molecule type" value="Genomic_DNA"/>
</dbReference>
<dbReference type="RefSeq" id="WP_223281830.1">
    <property type="nucleotide sequence ID" value="NZ_CAWPOC010000026.1"/>
</dbReference>
<dbReference type="Proteomes" id="UP001300348">
    <property type="component" value="Chromosome"/>
</dbReference>
<dbReference type="GeneID" id="88857561"/>
<name>A0ABY9XGI3_9GAMM</name>
<evidence type="ECO:0000313" key="2">
    <source>
        <dbReference type="EMBL" id="WNH01724.1"/>
    </source>
</evidence>
<proteinExistence type="predicted"/>
<reference evidence="2 3" key="1">
    <citation type="journal article" date="2023" name="Access Microbiol">
        <title>The genome of a steinernematid-associated Pseudomonas piscis bacterium encodes the biosynthesis of insect toxins.</title>
        <authorList>
            <person name="Awori R.M."/>
            <person name="Hendre P."/>
            <person name="Amugune N.O."/>
        </authorList>
    </citation>
    <scope>NUCLEOTIDE SEQUENCE [LARGE SCALE GENOMIC DNA]</scope>
    <source>
        <strain evidence="2 3">97</strain>
    </source>
</reference>
<sequence>MKQETLLMKNDSFILTNIELFNWGGFQGLHQAAINQAGTAVIGPTGSGDSSRRTDDTTLR</sequence>
<feature type="compositionally biased region" description="Basic and acidic residues" evidence="1">
    <location>
        <begin position="50"/>
        <end position="60"/>
    </location>
</feature>
<organism evidence="2 3">
    <name type="scientific">Xenorhabdus griffiniae</name>
    <dbReference type="NCBI Taxonomy" id="351672"/>
    <lineage>
        <taxon>Bacteria</taxon>
        <taxon>Pseudomonadati</taxon>
        <taxon>Pseudomonadota</taxon>
        <taxon>Gammaproteobacteria</taxon>
        <taxon>Enterobacterales</taxon>
        <taxon>Morganellaceae</taxon>
        <taxon>Xenorhabdus</taxon>
    </lineage>
</organism>
<gene>
    <name evidence="2" type="ORF">QL112_018355</name>
</gene>
<keyword evidence="3" id="KW-1185">Reference proteome</keyword>